<dbReference type="NCBIfam" id="TIGR03984">
    <property type="entry name" value="CRISPR-associated protein Csx19"/>
    <property type="match status" value="1"/>
</dbReference>
<proteinExistence type="predicted"/>
<keyword evidence="2" id="KW-1185">Reference proteome</keyword>
<comment type="caution">
    <text evidence="1">The sequence shown here is derived from an EMBL/GenBank/DDBJ whole genome shotgun (WGS) entry which is preliminary data.</text>
</comment>
<dbReference type="InterPro" id="IPR023815">
    <property type="entry name" value="CRISPR-assoc_Csx19"/>
</dbReference>
<dbReference type="Proteomes" id="UP001524944">
    <property type="component" value="Unassembled WGS sequence"/>
</dbReference>
<accession>A0ABT1Y9U7</accession>
<name>A0ABT1Y9U7_9FIRM</name>
<sequence>MNSKELGLNFKEIKTKSVLSELVLDDYQAVEAEALNMPEGSLVVTYLHYKVLIGMITDGKIKFPQEKTFLPKHLLKMRIFNQEQELHLWKSKGNIFKKRLRIDNISDGEEQEVVDAQQILWGTKANAVGYWTELKEDRGTELIIPLPISACSVNTGKKRIALTTRNYISYNNRCQAGYVDCRFVKIANYERGE</sequence>
<organism evidence="1 2">
    <name type="scientific">Dehalobacterium formicoaceticum</name>
    <dbReference type="NCBI Taxonomy" id="51515"/>
    <lineage>
        <taxon>Bacteria</taxon>
        <taxon>Bacillati</taxon>
        <taxon>Bacillota</taxon>
        <taxon>Clostridia</taxon>
        <taxon>Eubacteriales</taxon>
        <taxon>Peptococcaceae</taxon>
        <taxon>Dehalobacterium</taxon>
    </lineage>
</organism>
<reference evidence="1 2" key="1">
    <citation type="submission" date="2022-08" db="EMBL/GenBank/DDBJ databases">
        <title>Proteogenomics of the novel Dehalobacterium formicoaceticum strain EZ94 highlights a key role of methyltransferases during anaerobic dichloromethane degradation.</title>
        <authorList>
            <person name="Wasmund K."/>
        </authorList>
    </citation>
    <scope>NUCLEOTIDE SEQUENCE [LARGE SCALE GENOMIC DNA]</scope>
    <source>
        <strain evidence="1 2">EZ94</strain>
    </source>
</reference>
<dbReference type="EMBL" id="JANPWE010000013">
    <property type="protein sequence ID" value="MCR6546880.1"/>
    <property type="molecule type" value="Genomic_DNA"/>
</dbReference>
<dbReference type="RefSeq" id="WP_089612267.1">
    <property type="nucleotide sequence ID" value="NZ_CP022121.1"/>
</dbReference>
<evidence type="ECO:0000313" key="1">
    <source>
        <dbReference type="EMBL" id="MCR6546880.1"/>
    </source>
</evidence>
<evidence type="ECO:0000313" key="2">
    <source>
        <dbReference type="Proteomes" id="UP001524944"/>
    </source>
</evidence>
<gene>
    <name evidence="1" type="primary">csx19</name>
    <name evidence="1" type="ORF">NVS47_15395</name>
</gene>
<protein>
    <submittedName>
        <fullName evidence="1">CRISPR-associated protein Csx19</fullName>
    </submittedName>
</protein>